<dbReference type="EMBL" id="FNXB01000026">
    <property type="protein sequence ID" value="SEI09137.1"/>
    <property type="molecule type" value="Genomic_DNA"/>
</dbReference>
<organism evidence="2 4">
    <name type="scientific">Rhizobium tibeticum</name>
    <dbReference type="NCBI Taxonomy" id="501024"/>
    <lineage>
        <taxon>Bacteria</taxon>
        <taxon>Pseudomonadati</taxon>
        <taxon>Pseudomonadota</taxon>
        <taxon>Alphaproteobacteria</taxon>
        <taxon>Hyphomicrobiales</taxon>
        <taxon>Rhizobiaceae</taxon>
        <taxon>Rhizobium/Agrobacterium group</taxon>
        <taxon>Rhizobium</taxon>
    </lineage>
</organism>
<keyword evidence="1" id="KW-0812">Transmembrane</keyword>
<dbReference type="Proteomes" id="UP000198939">
    <property type="component" value="Unassembled WGS sequence"/>
</dbReference>
<name>A0A1H8MV51_9HYPH</name>
<keyword evidence="5" id="KW-1185">Reference proteome</keyword>
<dbReference type="AlphaFoldDB" id="A0A1H8MV51"/>
<gene>
    <name evidence="2" type="ORF">RTCCBAU85039_4401</name>
    <name evidence="3" type="ORF">SAMN05216228_101383</name>
</gene>
<dbReference type="InterPro" id="IPR010889">
    <property type="entry name" value="DUF1515"/>
</dbReference>
<reference evidence="2" key="3">
    <citation type="submission" date="2016-10" db="EMBL/GenBank/DDBJ databases">
        <authorList>
            <person name="de Groot N.N."/>
        </authorList>
    </citation>
    <scope>NUCLEOTIDE SEQUENCE [LARGE SCALE GENOMIC DNA]</scope>
    <source>
        <strain evidence="2">CCBAU85039</strain>
    </source>
</reference>
<dbReference type="Proteomes" id="UP000183063">
    <property type="component" value="Unassembled WGS sequence"/>
</dbReference>
<evidence type="ECO:0000313" key="3">
    <source>
        <dbReference type="EMBL" id="SEO21275.1"/>
    </source>
</evidence>
<sequence>MRPVTDDVKRWKLMGLGAIGVIGIGSMALGVTFADVIRRIVVAVIAR</sequence>
<keyword evidence="1" id="KW-0472">Membrane</keyword>
<dbReference type="Pfam" id="PF07439">
    <property type="entry name" value="DUF1515"/>
    <property type="match status" value="1"/>
</dbReference>
<dbReference type="OrthoDB" id="8368387at2"/>
<feature type="transmembrane region" description="Helical" evidence="1">
    <location>
        <begin position="13"/>
        <end position="37"/>
    </location>
</feature>
<dbReference type="EMBL" id="FOCV01000013">
    <property type="protein sequence ID" value="SEO21275.1"/>
    <property type="molecule type" value="Genomic_DNA"/>
</dbReference>
<dbReference type="STRING" id="501024.RTCCBAU85039_4401"/>
<reference evidence="3 5" key="2">
    <citation type="submission" date="2016-10" db="EMBL/GenBank/DDBJ databases">
        <authorList>
            <person name="Varghese N."/>
            <person name="Submissions S."/>
        </authorList>
    </citation>
    <scope>NUCLEOTIDE SEQUENCE [LARGE SCALE GENOMIC DNA]</scope>
    <source>
        <strain evidence="3 5">CGMCC 1.7071</strain>
    </source>
</reference>
<proteinExistence type="predicted"/>
<accession>A0A1H8MV51</accession>
<evidence type="ECO:0000313" key="4">
    <source>
        <dbReference type="Proteomes" id="UP000183063"/>
    </source>
</evidence>
<keyword evidence="1" id="KW-1133">Transmembrane helix</keyword>
<evidence type="ECO:0000313" key="2">
    <source>
        <dbReference type="EMBL" id="SEI09137.1"/>
    </source>
</evidence>
<evidence type="ECO:0000313" key="5">
    <source>
        <dbReference type="Proteomes" id="UP000198939"/>
    </source>
</evidence>
<reference evidence="4" key="1">
    <citation type="submission" date="2016-10" db="EMBL/GenBank/DDBJ databases">
        <authorList>
            <person name="Wibberg D."/>
        </authorList>
    </citation>
    <scope>NUCLEOTIDE SEQUENCE [LARGE SCALE GENOMIC DNA]</scope>
</reference>
<protein>
    <submittedName>
        <fullName evidence="2">Uncharacterized protein</fullName>
    </submittedName>
</protein>
<evidence type="ECO:0000256" key="1">
    <source>
        <dbReference type="SAM" id="Phobius"/>
    </source>
</evidence>